<keyword evidence="2" id="KW-0812">Transmembrane</keyword>
<feature type="compositionally biased region" description="Pro residues" evidence="1">
    <location>
        <begin position="51"/>
        <end position="63"/>
    </location>
</feature>
<evidence type="ECO:0000256" key="1">
    <source>
        <dbReference type="SAM" id="MobiDB-lite"/>
    </source>
</evidence>
<comment type="caution">
    <text evidence="3">The sequence shown here is derived from an EMBL/GenBank/DDBJ whole genome shotgun (WGS) entry which is preliminary data.</text>
</comment>
<dbReference type="RefSeq" id="WP_197009345.1">
    <property type="nucleotide sequence ID" value="NZ_BAABES010000013.1"/>
</dbReference>
<dbReference type="Proteomes" id="UP000614047">
    <property type="component" value="Unassembled WGS sequence"/>
</dbReference>
<dbReference type="EMBL" id="JADOUA010000001">
    <property type="protein sequence ID" value="MBG6086325.1"/>
    <property type="molecule type" value="Genomic_DNA"/>
</dbReference>
<feature type="region of interest" description="Disordered" evidence="1">
    <location>
        <begin position="1"/>
        <end position="76"/>
    </location>
</feature>
<sequence>MSNPPPPPGWEPPAGSSWPPPPPAGPGMPPGPGGPPPAPGAPGPGGFSGPGTPPPFYPPPGAPVGPGMGPGMGMAPPPKRGGGGAIIAIVLGGALVVVLLIVVVVVVVASGGMTPKERLTAAANSVSVARTLKLKGSFGSGSDALQGELVVTKGGRASGQVTWNGDSVTLLAADQKLFVKAPKSYWQPKLSSTAAERFLKGGEQWGAVDRTDLSLDFDRELTPSALASKLRQATRYSLRDSETVVQGRKAIKIASSLTTFYVTDDDEPELLRYESTLSPRVSADVTAESTSSGSSSIGQMRTLMGELTDAIDTGRSPRNSAKPEFVSCSRGGQPCTVRVKVWSTRGGASAVLIKVNFRLTSAQGGGRYYGECESSGTVTGASDVTVQCTISGGDWAKYGKDARRVWVAATPVAIAATSSDVRALQSGLDSE</sequence>
<keyword evidence="2" id="KW-1133">Transmembrane helix</keyword>
<keyword evidence="2" id="KW-0472">Membrane</keyword>
<feature type="transmembrane region" description="Helical" evidence="2">
    <location>
        <begin position="84"/>
        <end position="109"/>
    </location>
</feature>
<name>A0A931DG98_9ACTN</name>
<evidence type="ECO:0000313" key="4">
    <source>
        <dbReference type="Proteomes" id="UP000614047"/>
    </source>
</evidence>
<reference evidence="3" key="1">
    <citation type="submission" date="2020-11" db="EMBL/GenBank/DDBJ databases">
        <title>Sequencing the genomes of 1000 actinobacteria strains.</title>
        <authorList>
            <person name="Klenk H.-P."/>
        </authorList>
    </citation>
    <scope>NUCLEOTIDE SEQUENCE</scope>
    <source>
        <strain evidence="3">DSM 43175</strain>
    </source>
</reference>
<evidence type="ECO:0000256" key="2">
    <source>
        <dbReference type="SAM" id="Phobius"/>
    </source>
</evidence>
<organism evidence="3 4">
    <name type="scientific">Actinomadura viridis</name>
    <dbReference type="NCBI Taxonomy" id="58110"/>
    <lineage>
        <taxon>Bacteria</taxon>
        <taxon>Bacillati</taxon>
        <taxon>Actinomycetota</taxon>
        <taxon>Actinomycetes</taxon>
        <taxon>Streptosporangiales</taxon>
        <taxon>Thermomonosporaceae</taxon>
        <taxon>Actinomadura</taxon>
    </lineage>
</organism>
<keyword evidence="4" id="KW-1185">Reference proteome</keyword>
<accession>A0A931DG98</accession>
<evidence type="ECO:0000313" key="3">
    <source>
        <dbReference type="EMBL" id="MBG6086325.1"/>
    </source>
</evidence>
<feature type="compositionally biased region" description="Pro residues" evidence="1">
    <location>
        <begin position="1"/>
        <end position="11"/>
    </location>
</feature>
<proteinExistence type="predicted"/>
<dbReference type="AlphaFoldDB" id="A0A931DG98"/>
<gene>
    <name evidence="3" type="ORF">IW256_000438</name>
</gene>
<protein>
    <submittedName>
        <fullName evidence="3">Uncharacterized protein</fullName>
    </submittedName>
</protein>
<feature type="compositionally biased region" description="Pro residues" evidence="1">
    <location>
        <begin position="18"/>
        <end position="42"/>
    </location>
</feature>